<dbReference type="PANTHER" id="PTHR37804">
    <property type="entry name" value="CDAA REGULATORY PROTEIN CDAR"/>
    <property type="match status" value="1"/>
</dbReference>
<reference evidence="2" key="1">
    <citation type="submission" date="2008-08" db="EMBL/GenBank/DDBJ databases">
        <title>The complete genome sequence of Coprothermobacter proteolyticus strain ATCC 5245 / DSM 5265 / BT.</title>
        <authorList>
            <person name="Dodson R.J."/>
            <person name="Durkin A.S."/>
            <person name="Wu M."/>
            <person name="Eisen J."/>
            <person name="Sutton G."/>
        </authorList>
    </citation>
    <scope>NUCLEOTIDE SEQUENCE [LARGE SCALE GENOMIC DNA]</scope>
    <source>
        <strain evidence="2">ATCC 35245 / DSM 5265 / OCM 4 / BT</strain>
    </source>
</reference>
<evidence type="ECO:0008006" key="3">
    <source>
        <dbReference type="Google" id="ProtNLM"/>
    </source>
</evidence>
<gene>
    <name evidence="1" type="ordered locus">COPRO5265_1085</name>
</gene>
<keyword evidence="2" id="KW-1185">Reference proteome</keyword>
<evidence type="ECO:0000313" key="2">
    <source>
        <dbReference type="Proteomes" id="UP000001732"/>
    </source>
</evidence>
<dbReference type="STRING" id="309798.COPRO5265_1085"/>
<sequence>MGTMKNNSKKKFEFSDKTKLLLLSFLIALGLWSSVAAGSLPVRVSEQVEVLQVNGQANWYYEVTPAVVEVTYEVPLIGDKEPPVVFVRLDQAKWGDQELTLQTFAPTSGRLISINPSKVKVHVEPIVSKLMPVNLLNMKVEPGQVIVTGPETAVAKVADIKTESPVSGAEVMQLKAIAVDKSGNLVENVKISPDLLTVTIQQAKDIVTMQVAVLPQFDVPPNVFLKSYSVRPRVVTVQGTASALESVAFIKTSRVTVGAGSSSAKASLQLPEGVELLETEDQWVTVSYSAERMVASEFILEGSVYRFLCPESVQLTASDIVVTATGVDYPSTCVFLGKGGNY</sequence>
<dbReference type="Gene3D" id="2.170.120.40">
    <property type="entry name" value="YbbR-like domain"/>
    <property type="match status" value="2"/>
</dbReference>
<organism evidence="1 2">
    <name type="scientific">Coprothermobacter proteolyticus (strain ATCC 35245 / DSM 5265 / OCM 4 / BT)</name>
    <dbReference type="NCBI Taxonomy" id="309798"/>
    <lineage>
        <taxon>Bacteria</taxon>
        <taxon>Pseudomonadati</taxon>
        <taxon>Coprothermobacterota</taxon>
        <taxon>Coprothermobacteria</taxon>
        <taxon>Coprothermobacterales</taxon>
        <taxon>Coprothermobacteraceae</taxon>
        <taxon>Coprothermobacter</taxon>
    </lineage>
</organism>
<evidence type="ECO:0000313" key="1">
    <source>
        <dbReference type="EMBL" id="ACI17606.1"/>
    </source>
</evidence>
<reference evidence="1 2" key="2">
    <citation type="journal article" date="2014" name="Genome Announc.">
        <title>Complete Genome Sequence of Coprothermobacter proteolyticus DSM 5265.</title>
        <authorList>
            <person name="Alexiev A."/>
            <person name="Coil D.A."/>
            <person name="Badger J.H."/>
            <person name="Enticknap J."/>
            <person name="Ward N."/>
            <person name="Robb F.T."/>
            <person name="Eisen J.A."/>
        </authorList>
    </citation>
    <scope>NUCLEOTIDE SEQUENCE [LARGE SCALE GENOMIC DNA]</scope>
    <source>
        <strain evidence="2">ATCC 35245 / DSM 5265 / OCM 4 / BT</strain>
    </source>
</reference>
<dbReference type="KEGG" id="cpo:COPRO5265_1085"/>
<dbReference type="EMBL" id="CP001145">
    <property type="protein sequence ID" value="ACI17606.1"/>
    <property type="molecule type" value="Genomic_DNA"/>
</dbReference>
<dbReference type="PANTHER" id="PTHR37804:SF1">
    <property type="entry name" value="CDAA REGULATORY PROTEIN CDAR"/>
    <property type="match status" value="1"/>
</dbReference>
<protein>
    <recommendedName>
        <fullName evidence="3">YbbR-like protein</fullName>
    </recommendedName>
</protein>
<dbReference type="Proteomes" id="UP000001732">
    <property type="component" value="Chromosome"/>
</dbReference>
<dbReference type="AlphaFoldDB" id="B5Y9E9"/>
<dbReference type="eggNOG" id="COG4856">
    <property type="taxonomic scope" value="Bacteria"/>
</dbReference>
<proteinExistence type="predicted"/>
<accession>B5Y9E9</accession>
<dbReference type="InterPro" id="IPR053154">
    <property type="entry name" value="c-di-AMP_regulator"/>
</dbReference>
<name>B5Y9E9_COPPD</name>